<keyword evidence="1" id="KW-0472">Membrane</keyword>
<evidence type="ECO:0000256" key="1">
    <source>
        <dbReference type="SAM" id="Phobius"/>
    </source>
</evidence>
<reference evidence="2" key="1">
    <citation type="journal article" date="2014" name="Front. Microbiol.">
        <title>High frequency of phylogenetically diverse reductive dehalogenase-homologous genes in deep subseafloor sedimentary metagenomes.</title>
        <authorList>
            <person name="Kawai M."/>
            <person name="Futagami T."/>
            <person name="Toyoda A."/>
            <person name="Takaki Y."/>
            <person name="Nishi S."/>
            <person name="Hori S."/>
            <person name="Arai W."/>
            <person name="Tsubouchi T."/>
            <person name="Morono Y."/>
            <person name="Uchiyama I."/>
            <person name="Ito T."/>
            <person name="Fujiyama A."/>
            <person name="Inagaki F."/>
            <person name="Takami H."/>
        </authorList>
    </citation>
    <scope>NUCLEOTIDE SEQUENCE</scope>
    <source>
        <strain evidence="2">Expedition CK06-06</strain>
    </source>
</reference>
<keyword evidence="1" id="KW-0812">Transmembrane</keyword>
<proteinExistence type="predicted"/>
<sequence>MNTFVIIIKILPWVLSGIGGAGIWLSIKKIKGFIVKIKLRDESIKNLKDVVLSQGEEIAKQTALIKEMVSVQKKYEKLQGKIKGARSATKIMEDLHNG</sequence>
<keyword evidence="1" id="KW-1133">Transmembrane helix</keyword>
<name>X0S7C3_9ZZZZ</name>
<dbReference type="EMBL" id="BARS01001836">
    <property type="protein sequence ID" value="GAF76938.1"/>
    <property type="molecule type" value="Genomic_DNA"/>
</dbReference>
<feature type="transmembrane region" description="Helical" evidence="1">
    <location>
        <begin position="6"/>
        <end position="27"/>
    </location>
</feature>
<organism evidence="2">
    <name type="scientific">marine sediment metagenome</name>
    <dbReference type="NCBI Taxonomy" id="412755"/>
    <lineage>
        <taxon>unclassified sequences</taxon>
        <taxon>metagenomes</taxon>
        <taxon>ecological metagenomes</taxon>
    </lineage>
</organism>
<dbReference type="AlphaFoldDB" id="X0S7C3"/>
<protein>
    <submittedName>
        <fullName evidence="2">Uncharacterized protein</fullName>
    </submittedName>
</protein>
<gene>
    <name evidence="2" type="ORF">S01H1_03352</name>
</gene>
<comment type="caution">
    <text evidence="2">The sequence shown here is derived from an EMBL/GenBank/DDBJ whole genome shotgun (WGS) entry which is preliminary data.</text>
</comment>
<evidence type="ECO:0000313" key="2">
    <source>
        <dbReference type="EMBL" id="GAF76938.1"/>
    </source>
</evidence>
<accession>X0S7C3</accession>